<dbReference type="STRING" id="1150368.SAMN02927921_01745"/>
<dbReference type="PROSITE" id="PS01124">
    <property type="entry name" value="HTH_ARAC_FAMILY_2"/>
    <property type="match status" value="1"/>
</dbReference>
<evidence type="ECO:0000256" key="1">
    <source>
        <dbReference type="ARBA" id="ARBA00023015"/>
    </source>
</evidence>
<proteinExistence type="predicted"/>
<gene>
    <name evidence="5" type="ORF">SAMN02927921_01745</name>
</gene>
<dbReference type="Pfam" id="PF12833">
    <property type="entry name" value="HTH_18"/>
    <property type="match status" value="1"/>
</dbReference>
<dbReference type="EMBL" id="FPJE01000008">
    <property type="protein sequence ID" value="SFW46374.1"/>
    <property type="molecule type" value="Genomic_DNA"/>
</dbReference>
<dbReference type="SMART" id="SM00342">
    <property type="entry name" value="HTH_ARAC"/>
    <property type="match status" value="1"/>
</dbReference>
<feature type="domain" description="HTH araC/xylS-type" evidence="4">
    <location>
        <begin position="186"/>
        <end position="284"/>
    </location>
</feature>
<dbReference type="Gene3D" id="1.10.10.60">
    <property type="entry name" value="Homeodomain-like"/>
    <property type="match status" value="1"/>
</dbReference>
<dbReference type="InterPro" id="IPR018060">
    <property type="entry name" value="HTH_AraC"/>
</dbReference>
<evidence type="ECO:0000256" key="2">
    <source>
        <dbReference type="ARBA" id="ARBA00023125"/>
    </source>
</evidence>
<dbReference type="InterPro" id="IPR003313">
    <property type="entry name" value="AraC-bd"/>
</dbReference>
<dbReference type="AlphaFoldDB" id="A0A1K1PI91"/>
<keyword evidence="1" id="KW-0805">Transcription regulation</keyword>
<sequence length="291" mass="34284">MITHRLKDIQSSTERAITPFHIFQMDKEGLKPYKNPHSKDHFCFIFVQQGTMHMQVEDRRYVVGEGNICLIFPEQLSSKEKISKDFHGYMVLFDEVLFCSDILKNELKIYNYNLSEKLNHLELPETERDDIKMLLGQVEKLYHDLTSVKKEQARFYIKILLLKLVEYAHKKWDESLPVNDKSKIYARFLELLERNYKTERSVSWYAEKLNISPKKLNEITKKLAGLTSIETIHTRIMNEIKQLLLLSNYSHKEIAFELGFNSPAALNKFVKAKLDETPTDLQQQLAQMYTT</sequence>
<dbReference type="GO" id="GO:0003700">
    <property type="term" value="F:DNA-binding transcription factor activity"/>
    <property type="evidence" value="ECO:0007669"/>
    <property type="project" value="InterPro"/>
</dbReference>
<keyword evidence="6" id="KW-1185">Reference proteome</keyword>
<keyword evidence="3" id="KW-0804">Transcription</keyword>
<dbReference type="Pfam" id="PF02311">
    <property type="entry name" value="AraC_binding"/>
    <property type="match status" value="1"/>
</dbReference>
<dbReference type="SUPFAM" id="SSF46689">
    <property type="entry name" value="Homeodomain-like"/>
    <property type="match status" value="1"/>
</dbReference>
<reference evidence="5 6" key="1">
    <citation type="submission" date="2016-11" db="EMBL/GenBank/DDBJ databases">
        <authorList>
            <person name="Jaros S."/>
            <person name="Januszkiewicz K."/>
            <person name="Wedrychowicz H."/>
        </authorList>
    </citation>
    <scope>NUCLEOTIDE SEQUENCE [LARGE SCALE GENOMIC DNA]</scope>
    <source>
        <strain evidence="5 6">CGMCC 1.12145</strain>
    </source>
</reference>
<dbReference type="RefSeq" id="WP_072316981.1">
    <property type="nucleotide sequence ID" value="NZ_FPJE01000008.1"/>
</dbReference>
<dbReference type="PANTHER" id="PTHR43280:SF32">
    <property type="entry name" value="TRANSCRIPTIONAL REGULATORY PROTEIN"/>
    <property type="match status" value="1"/>
</dbReference>
<protein>
    <submittedName>
        <fullName evidence="5">AraC family transcriptional regulator, transcriptional activator of pobA</fullName>
    </submittedName>
</protein>
<organism evidence="5 6">
    <name type="scientific">Sinomicrobium oceani</name>
    <dbReference type="NCBI Taxonomy" id="1150368"/>
    <lineage>
        <taxon>Bacteria</taxon>
        <taxon>Pseudomonadati</taxon>
        <taxon>Bacteroidota</taxon>
        <taxon>Flavobacteriia</taxon>
        <taxon>Flavobacteriales</taxon>
        <taxon>Flavobacteriaceae</taxon>
        <taxon>Sinomicrobium</taxon>
    </lineage>
</organism>
<dbReference type="SUPFAM" id="SSF51215">
    <property type="entry name" value="Regulatory protein AraC"/>
    <property type="match status" value="1"/>
</dbReference>
<evidence type="ECO:0000259" key="4">
    <source>
        <dbReference type="PROSITE" id="PS01124"/>
    </source>
</evidence>
<evidence type="ECO:0000313" key="6">
    <source>
        <dbReference type="Proteomes" id="UP000182248"/>
    </source>
</evidence>
<evidence type="ECO:0000256" key="3">
    <source>
        <dbReference type="ARBA" id="ARBA00023163"/>
    </source>
</evidence>
<dbReference type="InterPro" id="IPR037923">
    <property type="entry name" value="HTH-like"/>
</dbReference>
<dbReference type="InterPro" id="IPR009057">
    <property type="entry name" value="Homeodomain-like_sf"/>
</dbReference>
<name>A0A1K1PI91_9FLAO</name>
<accession>A0A1K1PI91</accession>
<evidence type="ECO:0000313" key="5">
    <source>
        <dbReference type="EMBL" id="SFW46374.1"/>
    </source>
</evidence>
<dbReference type="GO" id="GO:0043565">
    <property type="term" value="F:sequence-specific DNA binding"/>
    <property type="evidence" value="ECO:0007669"/>
    <property type="project" value="InterPro"/>
</dbReference>
<dbReference type="OrthoDB" id="2585681at2"/>
<dbReference type="Proteomes" id="UP000182248">
    <property type="component" value="Unassembled WGS sequence"/>
</dbReference>
<keyword evidence="2" id="KW-0238">DNA-binding</keyword>
<dbReference type="PANTHER" id="PTHR43280">
    <property type="entry name" value="ARAC-FAMILY TRANSCRIPTIONAL REGULATOR"/>
    <property type="match status" value="1"/>
</dbReference>